<evidence type="ECO:0000313" key="4">
    <source>
        <dbReference type="Proteomes" id="UP001162085"/>
    </source>
</evidence>
<feature type="compositionally biased region" description="Basic and acidic residues" evidence="1">
    <location>
        <begin position="575"/>
        <end position="586"/>
    </location>
</feature>
<feature type="compositionally biased region" description="Basic and acidic residues" evidence="1">
    <location>
        <begin position="117"/>
        <end position="139"/>
    </location>
</feature>
<dbReference type="Proteomes" id="UP001162085">
    <property type="component" value="Chromosome 2"/>
</dbReference>
<dbReference type="Pfam" id="PF11223">
    <property type="entry name" value="DUF3020"/>
    <property type="match status" value="1"/>
</dbReference>
<accession>A0ABN8WPF1</accession>
<feature type="compositionally biased region" description="Basic and acidic residues" evidence="1">
    <location>
        <begin position="654"/>
        <end position="669"/>
    </location>
</feature>
<feature type="compositionally biased region" description="Basic and acidic residues" evidence="1">
    <location>
        <begin position="548"/>
        <end position="564"/>
    </location>
</feature>
<keyword evidence="4" id="KW-1185">Reference proteome</keyword>
<feature type="compositionally biased region" description="Polar residues" evidence="1">
    <location>
        <begin position="332"/>
        <end position="355"/>
    </location>
</feature>
<evidence type="ECO:0000256" key="1">
    <source>
        <dbReference type="SAM" id="MobiDB-lite"/>
    </source>
</evidence>
<feature type="compositionally biased region" description="Basic and acidic residues" evidence="1">
    <location>
        <begin position="627"/>
        <end position="647"/>
    </location>
</feature>
<name>A0ABN8WPF1_SACUV</name>
<dbReference type="InterPro" id="IPR021386">
    <property type="entry name" value="SPP41_DUF3020"/>
</dbReference>
<feature type="compositionally biased region" description="Basic and acidic residues" evidence="1">
    <location>
        <begin position="693"/>
        <end position="708"/>
    </location>
</feature>
<feature type="region of interest" description="Disordered" evidence="1">
    <location>
        <begin position="544"/>
        <end position="724"/>
    </location>
</feature>
<feature type="compositionally biased region" description="Acidic residues" evidence="1">
    <location>
        <begin position="1"/>
        <end position="11"/>
    </location>
</feature>
<feature type="compositionally biased region" description="Basic residues" evidence="1">
    <location>
        <begin position="245"/>
        <end position="259"/>
    </location>
</feature>
<feature type="compositionally biased region" description="Basic and acidic residues" evidence="1">
    <location>
        <begin position="202"/>
        <end position="213"/>
    </location>
</feature>
<protein>
    <recommendedName>
        <fullName evidence="2">DUF3020 domain-containing protein</fullName>
    </recommendedName>
</protein>
<evidence type="ECO:0000313" key="3">
    <source>
        <dbReference type="EMBL" id="CAI4057738.1"/>
    </source>
</evidence>
<feature type="region of interest" description="Disordered" evidence="1">
    <location>
        <begin position="1"/>
        <end position="276"/>
    </location>
</feature>
<feature type="region of interest" description="Disordered" evidence="1">
    <location>
        <begin position="332"/>
        <end position="433"/>
    </location>
</feature>
<feature type="compositionally biased region" description="Polar residues" evidence="1">
    <location>
        <begin position="101"/>
        <end position="116"/>
    </location>
</feature>
<feature type="compositionally biased region" description="Basic residues" evidence="1">
    <location>
        <begin position="220"/>
        <end position="233"/>
    </location>
</feature>
<evidence type="ECO:0000259" key="2">
    <source>
        <dbReference type="Pfam" id="PF11223"/>
    </source>
</evidence>
<feature type="domain" description="DUF3020" evidence="2">
    <location>
        <begin position="1336"/>
        <end position="1384"/>
    </location>
</feature>
<feature type="compositionally biased region" description="Basic residues" evidence="1">
    <location>
        <begin position="164"/>
        <end position="173"/>
    </location>
</feature>
<feature type="compositionally biased region" description="Basic and acidic residues" evidence="1">
    <location>
        <begin position="33"/>
        <end position="53"/>
    </location>
</feature>
<proteinExistence type="predicted"/>
<feature type="compositionally biased region" description="Basic residues" evidence="1">
    <location>
        <begin position="376"/>
        <end position="392"/>
    </location>
</feature>
<dbReference type="InterPro" id="IPR003903">
    <property type="entry name" value="UIM_dom"/>
</dbReference>
<dbReference type="PROSITE" id="PS50330">
    <property type="entry name" value="UIM"/>
    <property type="match status" value="1"/>
</dbReference>
<feature type="compositionally biased region" description="Basic residues" evidence="1">
    <location>
        <begin position="709"/>
        <end position="723"/>
    </location>
</feature>
<reference evidence="3" key="1">
    <citation type="submission" date="2022-10" db="EMBL/GenBank/DDBJ databases">
        <authorList>
            <person name="Byrne P K."/>
        </authorList>
    </citation>
    <scope>NUCLEOTIDE SEQUENCE</scope>
    <source>
        <strain evidence="3">ZP964</strain>
    </source>
</reference>
<feature type="region of interest" description="Disordered" evidence="1">
    <location>
        <begin position="288"/>
        <end position="314"/>
    </location>
</feature>
<organism evidence="3 4">
    <name type="scientific">Saccharomyces uvarum</name>
    <name type="common">Yeast</name>
    <name type="synonym">Saccharomyces bayanus var. uvarum</name>
    <dbReference type="NCBI Taxonomy" id="230603"/>
    <lineage>
        <taxon>Eukaryota</taxon>
        <taxon>Fungi</taxon>
        <taxon>Dikarya</taxon>
        <taxon>Ascomycota</taxon>
        <taxon>Saccharomycotina</taxon>
        <taxon>Saccharomycetes</taxon>
        <taxon>Saccharomycetales</taxon>
        <taxon>Saccharomycetaceae</taxon>
        <taxon>Saccharomyces</taxon>
    </lineage>
</organism>
<dbReference type="EMBL" id="OX365929">
    <property type="protein sequence ID" value="CAI4057738.1"/>
    <property type="molecule type" value="Genomic_DNA"/>
</dbReference>
<feature type="compositionally biased region" description="Basic and acidic residues" evidence="1">
    <location>
        <begin position="61"/>
        <end position="78"/>
    </location>
</feature>
<feature type="compositionally biased region" description="Basic and acidic residues" evidence="1">
    <location>
        <begin position="234"/>
        <end position="244"/>
    </location>
</feature>
<feature type="compositionally biased region" description="Basic residues" evidence="1">
    <location>
        <begin position="682"/>
        <end position="691"/>
    </location>
</feature>
<gene>
    <name evidence="3" type="primary">SUVZ02G5700</name>
    <name evidence="3" type="ORF">SUVZ_02G5700</name>
</gene>
<sequence length="1461" mass="163965">MAYDDDHDDGEINFNELVGNLLSSHNQEEQEQEQEKGEVQGQGEEQKGQDLDKINTNIESVESKHLHSSQGDHDHPDQNIELPNFGDEEDELVSVVANAVQDINNDSGSKSGSHLGNESEHEVSDSLDDNHEKQQHQEWAHILQQGILQADEEFLPEHTERRVSSSHHHHHHHRTDDQLDQDDENLRMAILESLQELNTNDSQEKEPHKHEHGTSSGKLPSKKSSKKKKKDKSKNKESSKDKSSKKSKSSGHSKKHTKDRTKEKSSKTTSNDNALDFGNILDNLIHENGDATTDTRKPISDIQEHPITEKNREDVEAQALVEATLKAFENELLSSAPTAGPSQDQSIEPATSTRTAEPARKPTADDIPLAMLQAFKPKKRPPQEKKKSRSKTSKPASTTNKSSASELASKKKKKKKSAKESNKTQENYEEDEFSRVLAEMVNQVVNTSLKDTSITTPPSTQDNKPEAAAGFVASTQNQYPSTITSTADSGAANDDTLDLNQIMQNAMAMVFQNQNDADFDENIVEDFNRGLGDLSVSDLLPQDNLSGLEKKSTSKNLNKSEKKLSISSKKSSKKASKDVSDTEKAKISLKPKKPSKSEISQEKKLRKRYSSIASEAASVARKKRWAKNKELKEREKLERQTAREERRQKKKLEKQKLAEEQEELTKIVDRGPPYPPDLRLTKSGRPKKPYRRWTPEELLKRSQEAEKPRKVKKERRKKEKKVRIPSSTLRKIPLFNFVKDNVQPSARHRLNDIEGSLSSIGLHKSPDGVRRIISRQKSEDNEWPLSDSSTSQNYDTHLKTVVHKEKISFHPPWTIPSQPPFALPVARRKKIPNIKKYKKRNNNSLRISKESMLSARNRIIPAILLPIINTLKAAAKSQTAAGATPEEARRRLAAIIQHAKSTVIKAALQARKNSIQASSAKETTPGLAVSAPQKKNPLRMIPIFNTSRVKQQPEKCLPIIGKGVISSVSPDRDTPGFYSNSTSNEQALKGVTAPIKIEDGDTNILPISIIPVSAKPTQDNAEVTNNAKKSANVIDEIATPGAAGTGDTKPINDTETVEETKEVANVEPVEEVASTENKMNVVSKDKKSAPIDFSGLEKIDEEIPEDKMNTEKDLNKNKSALGKDIENKYILDSDVPQTTGTDRTTDVGEKPRLIALSDKPLNESKPRIPIIFPLKRPQIKPEVNVINLVQNLVKSKMPEVKNESIDLGSNITDILSSTITNILPEITAADVKNYQYEDENVKYLKKTPRQVLNLDGLVPPSGRCITKAKRIRRIKKPSPDATILQETSTKASNETVTYTFDIPSPEEMQSKRSVVLKYAKARLTESELNSLKKEINNVRKRRWREINSTKNWEYDVKSRLRKRASGFFGEGESEAKSKWIEERFQEKASQEKYKSRLETSEGQTNNTKIVIDDKEILNILAVNMNSLNKARCIEKDIQESFKEENLASIQPKKKRKKSIIN</sequence>